<dbReference type="PANTHER" id="PTHR43860">
    <property type="entry name" value="BETAINE ALDEHYDE DEHYDROGENASE"/>
    <property type="match status" value="1"/>
</dbReference>
<evidence type="ECO:0000256" key="2">
    <source>
        <dbReference type="ARBA" id="ARBA00023002"/>
    </source>
</evidence>
<comment type="similarity">
    <text evidence="1 6">Belongs to the aldehyde dehydrogenase family.</text>
</comment>
<dbReference type="InterPro" id="IPR015590">
    <property type="entry name" value="Aldehyde_DH_dom"/>
</dbReference>
<dbReference type="AlphaFoldDB" id="A0AAW1NPJ3"/>
<organism evidence="8 9">
    <name type="scientific">Symbiochloris irregularis</name>
    <dbReference type="NCBI Taxonomy" id="706552"/>
    <lineage>
        <taxon>Eukaryota</taxon>
        <taxon>Viridiplantae</taxon>
        <taxon>Chlorophyta</taxon>
        <taxon>core chlorophytes</taxon>
        <taxon>Trebouxiophyceae</taxon>
        <taxon>Trebouxiales</taxon>
        <taxon>Trebouxiaceae</taxon>
        <taxon>Symbiochloris</taxon>
    </lineage>
</organism>
<comment type="pathway">
    <text evidence="4">Amine and polyamine biosynthesis; betaine biosynthesis via choline pathway; betaine from betaine aldehyde: step 1/1.</text>
</comment>
<keyword evidence="2 6" id="KW-0560">Oxidoreductase</keyword>
<dbReference type="GO" id="GO:0004029">
    <property type="term" value="F:aldehyde dehydrogenase (NAD+) activity"/>
    <property type="evidence" value="ECO:0007669"/>
    <property type="project" value="UniProtKB-ARBA"/>
</dbReference>
<reference evidence="8 9" key="1">
    <citation type="journal article" date="2024" name="Nat. Commun.">
        <title>Phylogenomics reveals the evolutionary origins of lichenization in chlorophyte algae.</title>
        <authorList>
            <person name="Puginier C."/>
            <person name="Libourel C."/>
            <person name="Otte J."/>
            <person name="Skaloud P."/>
            <person name="Haon M."/>
            <person name="Grisel S."/>
            <person name="Petersen M."/>
            <person name="Berrin J.G."/>
            <person name="Delaux P.M."/>
            <person name="Dal Grande F."/>
            <person name="Keller J."/>
        </authorList>
    </citation>
    <scope>NUCLEOTIDE SEQUENCE [LARGE SCALE GENOMIC DNA]</scope>
    <source>
        <strain evidence="8 9">SAG 2036</strain>
    </source>
</reference>
<evidence type="ECO:0000256" key="1">
    <source>
        <dbReference type="ARBA" id="ARBA00009986"/>
    </source>
</evidence>
<evidence type="ECO:0000313" key="8">
    <source>
        <dbReference type="EMBL" id="KAK9786908.1"/>
    </source>
</evidence>
<proteinExistence type="inferred from homology"/>
<dbReference type="Pfam" id="PF00171">
    <property type="entry name" value="Aldedh"/>
    <property type="match status" value="1"/>
</dbReference>
<sequence length="511" mass="54996">MVTSGPPIPQRGLFINGQWESSSGRRLDVINPFDGSVIGSIAGADSHDVDRAVAAASKAFKTWKKTSGTQRAGYLRKISDGVKARRSELAYWETLDNGKPIAEAEADIDDVAACFNYYATLAEKLDERQDQRVDVGEEDFLSSVRREPLGVVSAITPWNYPQLMAAWKVCPALAAGNTVVLKPSELASVTCLELAAIAHEAGLPPGVFNVVTGLGRDAGAPLSSHPGVAKVAFTGSVETGRAVNLAAAQNLRPTTMELGGKSPMIIFEDCDIDKTVEWIAFGIFANSGQICSATSRLLIQKSIAPQLLQKLKARAESIKVSNPLDPDCRLGPVVSEGQHSKILKYIEVGKKEGAKLLTGGARPPHLQKGFFIQPTVFTDVTPDMTIWRQEIFGPVLATATFTDEAEAVRIANESEFGLGAAVVSADKQRCQRVARALEAGIVWINCSQPTFLQAPWGGTKNSGFGRELGQWGLDAFTSVKQITSYISDAKLDWYPEMVKSKMSLSDVSVEP</sequence>
<accession>A0AAW1NPJ3</accession>
<dbReference type="InterPro" id="IPR016160">
    <property type="entry name" value="Ald_DH_CS_CYS"/>
</dbReference>
<dbReference type="FunFam" id="3.40.309.10:FF:000012">
    <property type="entry name" value="Betaine aldehyde dehydrogenase"/>
    <property type="match status" value="1"/>
</dbReference>
<evidence type="ECO:0000256" key="3">
    <source>
        <dbReference type="ARBA" id="ARBA00023027"/>
    </source>
</evidence>
<protein>
    <recommendedName>
        <fullName evidence="7">Aldehyde dehydrogenase domain-containing protein</fullName>
    </recommendedName>
</protein>
<gene>
    <name evidence="8" type="ORF">WJX73_001999</name>
</gene>
<evidence type="ECO:0000259" key="7">
    <source>
        <dbReference type="Pfam" id="PF00171"/>
    </source>
</evidence>
<evidence type="ECO:0000256" key="4">
    <source>
        <dbReference type="ARBA" id="ARBA00037921"/>
    </source>
</evidence>
<dbReference type="PROSITE" id="PS00070">
    <property type="entry name" value="ALDEHYDE_DEHYDR_CYS"/>
    <property type="match status" value="1"/>
</dbReference>
<dbReference type="PANTHER" id="PTHR43860:SF2">
    <property type="entry name" value="BETAINE ALDEHYDE DEHYDROGENASE-RELATED"/>
    <property type="match status" value="1"/>
</dbReference>
<dbReference type="InterPro" id="IPR016163">
    <property type="entry name" value="Ald_DH_C"/>
</dbReference>
<evidence type="ECO:0000256" key="6">
    <source>
        <dbReference type="RuleBase" id="RU003345"/>
    </source>
</evidence>
<dbReference type="SUPFAM" id="SSF53720">
    <property type="entry name" value="ALDH-like"/>
    <property type="match status" value="1"/>
</dbReference>
<comment type="caution">
    <text evidence="8">The sequence shown here is derived from an EMBL/GenBank/DDBJ whole genome shotgun (WGS) entry which is preliminary data.</text>
</comment>
<keyword evidence="9" id="KW-1185">Reference proteome</keyword>
<dbReference type="InterPro" id="IPR029510">
    <property type="entry name" value="Ald_DH_CS_GLU"/>
</dbReference>
<dbReference type="FunFam" id="3.40.605.10:FF:000007">
    <property type="entry name" value="NAD/NADP-dependent betaine aldehyde dehydrogenase"/>
    <property type="match status" value="1"/>
</dbReference>
<name>A0AAW1NPJ3_9CHLO</name>
<evidence type="ECO:0000313" key="9">
    <source>
        <dbReference type="Proteomes" id="UP001465755"/>
    </source>
</evidence>
<keyword evidence="3" id="KW-0520">NAD</keyword>
<dbReference type="EMBL" id="JALJOQ010000260">
    <property type="protein sequence ID" value="KAK9786908.1"/>
    <property type="molecule type" value="Genomic_DNA"/>
</dbReference>
<dbReference type="CDD" id="cd07110">
    <property type="entry name" value="ALDH_F10_BADH"/>
    <property type="match status" value="1"/>
</dbReference>
<dbReference type="PROSITE" id="PS00687">
    <property type="entry name" value="ALDEHYDE_DEHYDR_GLU"/>
    <property type="match status" value="1"/>
</dbReference>
<dbReference type="Gene3D" id="3.40.605.10">
    <property type="entry name" value="Aldehyde Dehydrogenase, Chain A, domain 1"/>
    <property type="match status" value="1"/>
</dbReference>
<feature type="domain" description="Aldehyde dehydrogenase" evidence="7">
    <location>
        <begin position="19"/>
        <end position="482"/>
    </location>
</feature>
<dbReference type="Gene3D" id="3.40.309.10">
    <property type="entry name" value="Aldehyde Dehydrogenase, Chain A, domain 2"/>
    <property type="match status" value="1"/>
</dbReference>
<dbReference type="Proteomes" id="UP001465755">
    <property type="component" value="Unassembled WGS sequence"/>
</dbReference>
<dbReference type="InterPro" id="IPR016161">
    <property type="entry name" value="Ald_DH/histidinol_DH"/>
</dbReference>
<evidence type="ECO:0000256" key="5">
    <source>
        <dbReference type="PROSITE-ProRule" id="PRU10007"/>
    </source>
</evidence>
<dbReference type="InterPro" id="IPR016162">
    <property type="entry name" value="Ald_DH_N"/>
</dbReference>
<feature type="active site" evidence="5">
    <location>
        <position position="257"/>
    </location>
</feature>